<protein>
    <submittedName>
        <fullName evidence="2">Uncharacterized protein</fullName>
    </submittedName>
</protein>
<proteinExistence type="predicted"/>
<dbReference type="EMBL" id="CAADFP010000116">
    <property type="protein sequence ID" value="VFK30619.1"/>
    <property type="molecule type" value="Genomic_DNA"/>
</dbReference>
<accession>A0A450WT00</accession>
<feature type="compositionally biased region" description="Basic and acidic residues" evidence="1">
    <location>
        <begin position="29"/>
        <end position="41"/>
    </location>
</feature>
<evidence type="ECO:0000313" key="2">
    <source>
        <dbReference type="EMBL" id="VFK20171.1"/>
    </source>
</evidence>
<feature type="region of interest" description="Disordered" evidence="1">
    <location>
        <begin position="1"/>
        <end position="67"/>
    </location>
</feature>
<gene>
    <name evidence="2" type="ORF">BECKLPF1236A_GA0070988_102512</name>
    <name evidence="3" type="ORF">BECKLPF1236C_GA0070990_101162</name>
</gene>
<sequence>MTNHRRGLTDHLARERDDPSRLPHHRQREPRDSARLPDHGARLTGLSASEPGHPASERGDLPRDACHLESERGECSGGLGFAGSQASGTVCAGIVFSEAALSGITRRSWSLGASGNNEFCLQDKA</sequence>
<evidence type="ECO:0000313" key="3">
    <source>
        <dbReference type="EMBL" id="VFK30619.1"/>
    </source>
</evidence>
<feature type="compositionally biased region" description="Basic and acidic residues" evidence="1">
    <location>
        <begin position="7"/>
        <end position="21"/>
    </location>
</feature>
<dbReference type="EMBL" id="CAADFM010000251">
    <property type="protein sequence ID" value="VFK20171.1"/>
    <property type="molecule type" value="Genomic_DNA"/>
</dbReference>
<dbReference type="AlphaFoldDB" id="A0A450WT00"/>
<name>A0A450WT00_9GAMM</name>
<reference evidence="2" key="1">
    <citation type="submission" date="2019-02" db="EMBL/GenBank/DDBJ databases">
        <authorList>
            <person name="Gruber-Vodicka R. H."/>
            <person name="Seah K. B. B."/>
        </authorList>
    </citation>
    <scope>NUCLEOTIDE SEQUENCE</scope>
    <source>
        <strain evidence="2">BECK_S312</strain>
        <strain evidence="3">BECK_S426</strain>
    </source>
</reference>
<feature type="compositionally biased region" description="Basic and acidic residues" evidence="1">
    <location>
        <begin position="55"/>
        <end position="67"/>
    </location>
</feature>
<organism evidence="2">
    <name type="scientific">Candidatus Kentrum sp. LPFa</name>
    <dbReference type="NCBI Taxonomy" id="2126335"/>
    <lineage>
        <taxon>Bacteria</taxon>
        <taxon>Pseudomonadati</taxon>
        <taxon>Pseudomonadota</taxon>
        <taxon>Gammaproteobacteria</taxon>
        <taxon>Candidatus Kentrum</taxon>
    </lineage>
</organism>
<evidence type="ECO:0000256" key="1">
    <source>
        <dbReference type="SAM" id="MobiDB-lite"/>
    </source>
</evidence>